<dbReference type="InterPro" id="IPR050173">
    <property type="entry name" value="ABC_transporter_C-like"/>
</dbReference>
<evidence type="ECO:0000256" key="3">
    <source>
        <dbReference type="ARBA" id="ARBA00022692"/>
    </source>
</evidence>
<dbReference type="Gene3D" id="1.20.1560.10">
    <property type="entry name" value="ABC transporter type 1, transmembrane domain"/>
    <property type="match status" value="2"/>
</dbReference>
<dbReference type="SUPFAM" id="SSF90123">
    <property type="entry name" value="ABC transporter transmembrane region"/>
    <property type="match status" value="2"/>
</dbReference>
<dbReference type="InterPro" id="IPR003593">
    <property type="entry name" value="AAA+_ATPase"/>
</dbReference>
<evidence type="ECO:0000313" key="13">
    <source>
        <dbReference type="Proteomes" id="UP001162164"/>
    </source>
</evidence>
<dbReference type="PROSITE" id="PS50929">
    <property type="entry name" value="ABC_TM1F"/>
    <property type="match status" value="2"/>
</dbReference>
<comment type="subcellular location">
    <subcellularLocation>
        <location evidence="1">Membrane</location>
        <topology evidence="1">Multi-pass membrane protein</topology>
    </subcellularLocation>
</comment>
<protein>
    <submittedName>
        <fullName evidence="12">Uncharacterized protein</fullName>
    </submittedName>
</protein>
<evidence type="ECO:0000256" key="1">
    <source>
        <dbReference type="ARBA" id="ARBA00004141"/>
    </source>
</evidence>
<dbReference type="PANTHER" id="PTHR24223:SF448">
    <property type="entry name" value="FI20146P1-RELATED"/>
    <property type="match status" value="1"/>
</dbReference>
<dbReference type="InterPro" id="IPR044726">
    <property type="entry name" value="ABCC_6TM_D2"/>
</dbReference>
<dbReference type="InterPro" id="IPR003439">
    <property type="entry name" value="ABC_transporter-like_ATP-bd"/>
</dbReference>
<evidence type="ECO:0000256" key="8">
    <source>
        <dbReference type="SAM" id="MobiDB-lite"/>
    </source>
</evidence>
<evidence type="ECO:0000256" key="9">
    <source>
        <dbReference type="SAM" id="Phobius"/>
    </source>
</evidence>
<sequence length="1322" mass="150655">MTQVSSANRVVEIRNIGKPSITGLTELGHERPHDEVRDKVPLQCDEFFCYVEIICRRGECCDIVTWITGVRRRGSPIPGRRRIYCRSSRSGTLFQYTRKPLKKDLEETDLHEVIRSCRSKKCGDKTEEAWSETRSIFKLLWKRFGRRYVTIGLITIAWTQMTSILRPYGMSRLISYFDKSQTRISRTDAYYGAGIVVFLNLASFIFWKNFRIIEANFAIRMQVSLMALLYRKILKLSPESLSANSLGNVVTILTKDIYTIESGSWIVMDLITFGLKTITVSYLLWTKLGNVAFIGMGILLLALPVQSYLSTFLTKMRLNVGEHADQRLQVMQETLSAIKIIKIYTWEKFFDRKVSSARRYQIHHNIKKTVTNVVIAIGLLTSKLTFLIVILAYIRMGYTTNTELLFYVLTLFNELNGSFGIMIPYYICKIAEFKASFIRLNTFLQNREAQAQEEPEDGNGKPSIELKDVGVKINDNEVLKEVNLHIKKPRIKSGYRICDLKVNGTVSYAAQEPWLFPSSVKQNILFGEEFEPKRYEEVIKACALKYDLSLMDNGDETLVADKGINLSKGQQLRVTLARAVYRKSDIYLLDDSLTALDNHVQDFIFNEAFKKLLSDKICLLVTQNVSHIRQAENVVILNEGSVVFAGAPSEIYENEINSSLEKQAAIKKSENNVNNKNKPKDNKENGIVQTEQQFSKKKVYQEVKKTGKVNFSVYTKYLRFGGGFVIFGLIILLFVVAQVCESLADKLITQWIDLQQKVLDLKDNSTVSQTYYEETSAKKDVSFTLYAVMVVLNAALNLIKYYALLVFCRKASVHLHQAMSLNIITAVMSFFDTHFIGNILNRFSLDLNIIDEYLPFIFPEFVSVVFSAIGCIVLISSINWTFLIPAFIFLVITMLLRMAYIPTGRSLKRVSAAAKSPVVGHINSTLEGLSTIRAFKAESILKDEFDRYQDIFSSAHLLYVYSQIAFGFFIDVFSCIFTILVIVRFLFFDHERAGCPKLDVLGLYLENEKQYHKTVCGLNLGHTKYFSAGNVGLALTQVFILTSNIEWAVRHWAFLENQMTSVERALEYTAIKSEKFDGKEVRNWPSEGRIVYEKVTLKYENAKDPVLKGISFSAEPGQKIGIVGRTGAGKSSILSTLFRLYDYEGRICIDGVDISTVSLTFLRKNIAIIPQDPVLFTGTIRSNIDPYKKHTDQTIWKAIEKVRIKHLIPNLEMEVKEGGSSFSVGQKQLICLARAAVRKFQIVVLDEATANMDPVTDKLLHTVIDDVFVKCTMLIIAHRLHTVIDCDRVMVLDNGRIMEFDSPKRLLKNKESRFYKMCQVSE</sequence>
<feature type="transmembrane region" description="Helical" evidence="9">
    <location>
        <begin position="189"/>
        <end position="207"/>
    </location>
</feature>
<gene>
    <name evidence="12" type="ORF">NQ317_001204</name>
</gene>
<evidence type="ECO:0000256" key="4">
    <source>
        <dbReference type="ARBA" id="ARBA00022741"/>
    </source>
</evidence>
<name>A0ABQ9JNQ5_9CUCU</name>
<feature type="domain" description="ABC transporter" evidence="10">
    <location>
        <begin position="1090"/>
        <end position="1319"/>
    </location>
</feature>
<dbReference type="PROSITE" id="PS00211">
    <property type="entry name" value="ABC_TRANSPORTER_1"/>
    <property type="match status" value="1"/>
</dbReference>
<dbReference type="SMART" id="SM00382">
    <property type="entry name" value="AAA"/>
    <property type="match status" value="1"/>
</dbReference>
<dbReference type="CDD" id="cd18579">
    <property type="entry name" value="ABC_6TM_ABCC_D1"/>
    <property type="match status" value="1"/>
</dbReference>
<dbReference type="Gene3D" id="3.40.50.300">
    <property type="entry name" value="P-loop containing nucleotide triphosphate hydrolases"/>
    <property type="match status" value="2"/>
</dbReference>
<feature type="transmembrane region" description="Helical" evidence="9">
    <location>
        <begin position="369"/>
        <end position="394"/>
    </location>
</feature>
<keyword evidence="5" id="KW-0067">ATP-binding</keyword>
<feature type="transmembrane region" description="Helical" evidence="9">
    <location>
        <begin position="717"/>
        <end position="737"/>
    </location>
</feature>
<dbReference type="Proteomes" id="UP001162164">
    <property type="component" value="Unassembled WGS sequence"/>
</dbReference>
<feature type="transmembrane region" description="Helical" evidence="9">
    <location>
        <begin position="148"/>
        <end position="169"/>
    </location>
</feature>
<dbReference type="InterPro" id="IPR044746">
    <property type="entry name" value="ABCC_6TM_D1"/>
</dbReference>
<dbReference type="EMBL" id="JAPWTJ010000394">
    <property type="protein sequence ID" value="KAJ8978875.1"/>
    <property type="molecule type" value="Genomic_DNA"/>
</dbReference>
<keyword evidence="6 9" id="KW-1133">Transmembrane helix</keyword>
<dbReference type="PROSITE" id="PS50893">
    <property type="entry name" value="ABC_TRANSPORTER_2"/>
    <property type="match status" value="2"/>
</dbReference>
<keyword evidence="2" id="KW-0813">Transport</keyword>
<dbReference type="InterPro" id="IPR017871">
    <property type="entry name" value="ABC_transporter-like_CS"/>
</dbReference>
<proteinExistence type="predicted"/>
<evidence type="ECO:0000313" key="12">
    <source>
        <dbReference type="EMBL" id="KAJ8978875.1"/>
    </source>
</evidence>
<dbReference type="SUPFAM" id="SSF52540">
    <property type="entry name" value="P-loop containing nucleoside triphosphate hydrolases"/>
    <property type="match status" value="2"/>
</dbReference>
<keyword evidence="4" id="KW-0547">Nucleotide-binding</keyword>
<dbReference type="InterPro" id="IPR011527">
    <property type="entry name" value="ABC1_TM_dom"/>
</dbReference>
<evidence type="ECO:0000256" key="5">
    <source>
        <dbReference type="ARBA" id="ARBA00022840"/>
    </source>
</evidence>
<dbReference type="CDD" id="cd18580">
    <property type="entry name" value="ABC_6TM_ABCC_D2"/>
    <property type="match status" value="1"/>
</dbReference>
<organism evidence="12 13">
    <name type="scientific">Molorchus minor</name>
    <dbReference type="NCBI Taxonomy" id="1323400"/>
    <lineage>
        <taxon>Eukaryota</taxon>
        <taxon>Metazoa</taxon>
        <taxon>Ecdysozoa</taxon>
        <taxon>Arthropoda</taxon>
        <taxon>Hexapoda</taxon>
        <taxon>Insecta</taxon>
        <taxon>Pterygota</taxon>
        <taxon>Neoptera</taxon>
        <taxon>Endopterygota</taxon>
        <taxon>Coleoptera</taxon>
        <taxon>Polyphaga</taxon>
        <taxon>Cucujiformia</taxon>
        <taxon>Chrysomeloidea</taxon>
        <taxon>Cerambycidae</taxon>
        <taxon>Lamiinae</taxon>
        <taxon>Monochamini</taxon>
        <taxon>Molorchus</taxon>
    </lineage>
</organism>
<keyword evidence="13" id="KW-1185">Reference proteome</keyword>
<evidence type="ECO:0000256" key="2">
    <source>
        <dbReference type="ARBA" id="ARBA00022448"/>
    </source>
</evidence>
<feature type="region of interest" description="Disordered" evidence="8">
    <location>
        <begin position="668"/>
        <end position="687"/>
    </location>
</feature>
<feature type="transmembrane region" description="Helical" evidence="9">
    <location>
        <begin position="882"/>
        <end position="901"/>
    </location>
</feature>
<dbReference type="InterPro" id="IPR027417">
    <property type="entry name" value="P-loop_NTPase"/>
</dbReference>
<feature type="transmembrane region" description="Helical" evidence="9">
    <location>
        <begin position="291"/>
        <end position="309"/>
    </location>
</feature>
<evidence type="ECO:0000256" key="6">
    <source>
        <dbReference type="ARBA" id="ARBA00022989"/>
    </source>
</evidence>
<feature type="domain" description="ABC transmembrane type-1" evidence="11">
    <location>
        <begin position="729"/>
        <end position="1057"/>
    </location>
</feature>
<evidence type="ECO:0000259" key="11">
    <source>
        <dbReference type="PROSITE" id="PS50929"/>
    </source>
</evidence>
<keyword evidence="3 9" id="KW-0812">Transmembrane</keyword>
<feature type="transmembrane region" description="Helical" evidence="9">
    <location>
        <begin position="856"/>
        <end position="875"/>
    </location>
</feature>
<dbReference type="Pfam" id="PF00005">
    <property type="entry name" value="ABC_tran"/>
    <property type="match status" value="2"/>
</dbReference>
<feature type="transmembrane region" description="Helical" evidence="9">
    <location>
        <begin position="265"/>
        <end position="285"/>
    </location>
</feature>
<dbReference type="Pfam" id="PF00664">
    <property type="entry name" value="ABC_membrane"/>
    <property type="match status" value="2"/>
</dbReference>
<feature type="transmembrane region" description="Helical" evidence="9">
    <location>
        <begin position="819"/>
        <end position="836"/>
    </location>
</feature>
<dbReference type="CDD" id="cd03244">
    <property type="entry name" value="ABCC_MRP_domain2"/>
    <property type="match status" value="1"/>
</dbReference>
<keyword evidence="7 9" id="KW-0472">Membrane</keyword>
<reference evidence="12" key="1">
    <citation type="journal article" date="2023" name="Insect Mol. Biol.">
        <title>Genome sequencing provides insights into the evolution of gene families encoding plant cell wall-degrading enzymes in longhorned beetles.</title>
        <authorList>
            <person name="Shin N.R."/>
            <person name="Okamura Y."/>
            <person name="Kirsch R."/>
            <person name="Pauchet Y."/>
        </authorList>
    </citation>
    <scope>NUCLEOTIDE SEQUENCE</scope>
    <source>
        <strain evidence="12">MMC_N1</strain>
    </source>
</reference>
<feature type="transmembrane region" description="Helical" evidence="9">
    <location>
        <begin position="783"/>
        <end position="807"/>
    </location>
</feature>
<feature type="transmembrane region" description="Helical" evidence="9">
    <location>
        <begin position="406"/>
        <end position="427"/>
    </location>
</feature>
<evidence type="ECO:0000256" key="7">
    <source>
        <dbReference type="ARBA" id="ARBA00023136"/>
    </source>
</evidence>
<feature type="transmembrane region" description="Helical" evidence="9">
    <location>
        <begin position="964"/>
        <end position="987"/>
    </location>
</feature>
<feature type="domain" description="ABC transporter" evidence="10">
    <location>
        <begin position="422"/>
        <end position="664"/>
    </location>
</feature>
<dbReference type="PANTHER" id="PTHR24223">
    <property type="entry name" value="ATP-BINDING CASSETTE SUB-FAMILY C"/>
    <property type="match status" value="1"/>
</dbReference>
<comment type="caution">
    <text evidence="12">The sequence shown here is derived from an EMBL/GenBank/DDBJ whole genome shotgun (WGS) entry which is preliminary data.</text>
</comment>
<evidence type="ECO:0000259" key="10">
    <source>
        <dbReference type="PROSITE" id="PS50893"/>
    </source>
</evidence>
<dbReference type="InterPro" id="IPR036640">
    <property type="entry name" value="ABC1_TM_sf"/>
</dbReference>
<accession>A0ABQ9JNQ5</accession>
<feature type="domain" description="ABC transmembrane type-1" evidence="11">
    <location>
        <begin position="159"/>
        <end position="426"/>
    </location>
</feature>